<dbReference type="GO" id="GO:0005739">
    <property type="term" value="C:mitochondrion"/>
    <property type="evidence" value="ECO:0007669"/>
    <property type="project" value="TreeGrafter"/>
</dbReference>
<organism evidence="7 8">
    <name type="scientific">Oryctes borbonicus</name>
    <dbReference type="NCBI Taxonomy" id="1629725"/>
    <lineage>
        <taxon>Eukaryota</taxon>
        <taxon>Metazoa</taxon>
        <taxon>Ecdysozoa</taxon>
        <taxon>Arthropoda</taxon>
        <taxon>Hexapoda</taxon>
        <taxon>Insecta</taxon>
        <taxon>Pterygota</taxon>
        <taxon>Neoptera</taxon>
        <taxon>Endopterygota</taxon>
        <taxon>Coleoptera</taxon>
        <taxon>Polyphaga</taxon>
        <taxon>Scarabaeiformia</taxon>
        <taxon>Scarabaeidae</taxon>
        <taxon>Dynastinae</taxon>
        <taxon>Oryctes</taxon>
    </lineage>
</organism>
<comment type="function">
    <text evidence="5">Converts proline to delta-1-pyrroline-5-carboxylate.</text>
</comment>
<dbReference type="Proteomes" id="UP000051574">
    <property type="component" value="Unassembled WGS sequence"/>
</dbReference>
<comment type="pathway">
    <text evidence="1">Amino-acid degradation; L-proline degradation into L-glutamate; L-glutamate from L-proline: step 1/2.</text>
</comment>
<protein>
    <recommendedName>
        <fullName evidence="5">Proline dehydrogenase</fullName>
        <ecNumber evidence="5">1.5.5.2</ecNumber>
    </recommendedName>
</protein>
<evidence type="ECO:0000313" key="8">
    <source>
        <dbReference type="Proteomes" id="UP000051574"/>
    </source>
</evidence>
<evidence type="ECO:0000256" key="5">
    <source>
        <dbReference type="RuleBase" id="RU364054"/>
    </source>
</evidence>
<keyword evidence="5" id="KW-0274">FAD</keyword>
<dbReference type="InterPro" id="IPR029041">
    <property type="entry name" value="FAD-linked_oxidoreductase-like"/>
</dbReference>
<proteinExistence type="inferred from homology"/>
<comment type="cofactor">
    <cofactor evidence="5">
        <name>FAD</name>
        <dbReference type="ChEBI" id="CHEBI:57692"/>
    </cofactor>
</comment>
<evidence type="ECO:0000256" key="1">
    <source>
        <dbReference type="ARBA" id="ARBA00004739"/>
    </source>
</evidence>
<evidence type="ECO:0000256" key="4">
    <source>
        <dbReference type="ARBA" id="ARBA00023062"/>
    </source>
</evidence>
<evidence type="ECO:0000259" key="6">
    <source>
        <dbReference type="Pfam" id="PF01619"/>
    </source>
</evidence>
<dbReference type="PANTHER" id="PTHR13914:SF0">
    <property type="entry name" value="PROLINE DEHYDROGENASE 1, MITOCHONDRIAL"/>
    <property type="match status" value="1"/>
</dbReference>
<evidence type="ECO:0000313" key="7">
    <source>
        <dbReference type="EMBL" id="KRT84377.1"/>
    </source>
</evidence>
<dbReference type="PANTHER" id="PTHR13914">
    <property type="entry name" value="PROLINE OXIDASE"/>
    <property type="match status" value="1"/>
</dbReference>
<dbReference type="AlphaFoldDB" id="A0A0T6BAN2"/>
<dbReference type="GO" id="GO:0010133">
    <property type="term" value="P:L-proline catabolic process to L-glutamate"/>
    <property type="evidence" value="ECO:0007669"/>
    <property type="project" value="TreeGrafter"/>
</dbReference>
<dbReference type="EC" id="1.5.5.2" evidence="5"/>
<evidence type="ECO:0000256" key="3">
    <source>
        <dbReference type="ARBA" id="ARBA00023002"/>
    </source>
</evidence>
<comment type="caution">
    <text evidence="7">The sequence shown here is derived from an EMBL/GenBank/DDBJ whole genome shotgun (WGS) entry which is preliminary data.</text>
</comment>
<feature type="domain" description="Proline dehydrogenase" evidence="6">
    <location>
        <begin position="15"/>
        <end position="242"/>
    </location>
</feature>
<dbReference type="InterPro" id="IPR015659">
    <property type="entry name" value="Proline_oxidase"/>
</dbReference>
<keyword evidence="4 5" id="KW-0642">Proline metabolism</keyword>
<keyword evidence="3 5" id="KW-0560">Oxidoreductase</keyword>
<sequence>MVRLITQLSPKEEEMFRNMIRRLNTIVKSAHEMDVRVMVDAEQTYFQPAISRITQEFMRKYNKEKAIVFNTYQCYLREAFNEVSTDLEQAKRQNFYFGAKLVRGAYLDQERARAAALGYPDPTNPNYEATTEMYHKTLTECLRRIKEMKMKGEDMRKIGIMVASHNEDTVRFAIQKMKEIGVEPEDKVICFGQLLAMCDYITFPLGQSGYSAYKYIPYGPVNEVLPYLSRRAHENKGILQKIKKEKRLLAREILRRFVTGKFWYSPKGTYVPV</sequence>
<keyword evidence="8" id="KW-1185">Reference proteome</keyword>
<dbReference type="Pfam" id="PF01619">
    <property type="entry name" value="Pro_dh"/>
    <property type="match status" value="1"/>
</dbReference>
<dbReference type="GO" id="GO:0071949">
    <property type="term" value="F:FAD binding"/>
    <property type="evidence" value="ECO:0007669"/>
    <property type="project" value="TreeGrafter"/>
</dbReference>
<name>A0A0T6BAN2_9SCAR</name>
<dbReference type="FunFam" id="3.20.20.220:FF:000012">
    <property type="entry name" value="Proline dehydrogenase"/>
    <property type="match status" value="1"/>
</dbReference>
<dbReference type="SUPFAM" id="SSF51730">
    <property type="entry name" value="FAD-linked oxidoreductase"/>
    <property type="match status" value="1"/>
</dbReference>
<reference evidence="7 8" key="1">
    <citation type="submission" date="2015-09" db="EMBL/GenBank/DDBJ databases">
        <title>Draft genome of the scarab beetle Oryctes borbonicus.</title>
        <authorList>
            <person name="Meyer J.M."/>
            <person name="Markov G.V."/>
            <person name="Baskaran P."/>
            <person name="Herrmann M."/>
            <person name="Sommer R.J."/>
            <person name="Roedelsperger C."/>
        </authorList>
    </citation>
    <scope>NUCLEOTIDE SEQUENCE [LARGE SCALE GENOMIC DNA]</scope>
    <source>
        <strain evidence="7">OB123</strain>
        <tissue evidence="7">Whole animal</tissue>
    </source>
</reference>
<evidence type="ECO:0000256" key="2">
    <source>
        <dbReference type="ARBA" id="ARBA00005869"/>
    </source>
</evidence>
<dbReference type="InterPro" id="IPR002872">
    <property type="entry name" value="Proline_DH_dom"/>
</dbReference>
<gene>
    <name evidence="7" type="ORF">AMK59_1591</name>
</gene>
<dbReference type="Gene3D" id="3.20.20.220">
    <property type="match status" value="1"/>
</dbReference>
<keyword evidence="5" id="KW-0285">Flavoprotein</keyword>
<dbReference type="EMBL" id="LJIG01002563">
    <property type="protein sequence ID" value="KRT84377.1"/>
    <property type="molecule type" value="Genomic_DNA"/>
</dbReference>
<dbReference type="OrthoDB" id="5464at2759"/>
<comment type="catalytic activity">
    <reaction evidence="5">
        <text>L-proline + a quinone = (S)-1-pyrroline-5-carboxylate + a quinol + H(+)</text>
        <dbReference type="Rhea" id="RHEA:23784"/>
        <dbReference type="ChEBI" id="CHEBI:15378"/>
        <dbReference type="ChEBI" id="CHEBI:17388"/>
        <dbReference type="ChEBI" id="CHEBI:24646"/>
        <dbReference type="ChEBI" id="CHEBI:60039"/>
        <dbReference type="ChEBI" id="CHEBI:132124"/>
        <dbReference type="EC" id="1.5.5.2"/>
    </reaction>
</comment>
<accession>A0A0T6BAN2</accession>
<dbReference type="GO" id="GO:0004657">
    <property type="term" value="F:proline dehydrogenase activity"/>
    <property type="evidence" value="ECO:0007669"/>
    <property type="project" value="UniProtKB-EC"/>
</dbReference>
<comment type="similarity">
    <text evidence="2 5">Belongs to the proline oxidase family.</text>
</comment>